<name>A0A4Y6UPX2_SACBS</name>
<dbReference type="GO" id="GO:0005737">
    <property type="term" value="C:cytoplasm"/>
    <property type="evidence" value="ECO:0007669"/>
    <property type="project" value="UniProtKB-SubCell"/>
</dbReference>
<sequence>MTHKLYEESAYTREWTSRIVERLERERGLYVRLEKTAFYPEGGGQPSDTGSIGAARVLDTIAEHGEVLHLVDAFPGEEGEALTCRLDWDRRFDHMQQHSGQHLLSATALDVLGAPTLSFHLGEEYATIDVDRAEWTESELEALELEVNARIMRNLKISSYEVSAGEAAKLPLVKAPSVEGDVRIVEIEDVEYNACGGTHVARTGELGLLKLLRAEKQKGRLRLVFKTGFRALAEFTLQTRVLGSLSAKLSTPKEELPARLDRMAEDDRRRQAEWNALRLKLDAYAADELLEEAERTGGAAARLFDGRTIKDLISLAHVLTARTPKPVLLGSTDEFKLVLSHGGAAGFSCGALFKEMLPAFGGRGGGSETSAQAAFGSEAELVAFYEALKSRLAGSERA</sequence>
<evidence type="ECO:0000259" key="5">
    <source>
        <dbReference type="PROSITE" id="PS50860"/>
    </source>
</evidence>
<dbReference type="InterPro" id="IPR009000">
    <property type="entry name" value="Transl_B-barrel_sf"/>
</dbReference>
<dbReference type="PROSITE" id="PS50860">
    <property type="entry name" value="AA_TRNA_LIGASE_II_ALA"/>
    <property type="match status" value="1"/>
</dbReference>
<dbReference type="InterPro" id="IPR012947">
    <property type="entry name" value="tRNA_SAD"/>
</dbReference>
<dbReference type="GO" id="GO:0046872">
    <property type="term" value="F:metal ion binding"/>
    <property type="evidence" value="ECO:0007669"/>
    <property type="project" value="UniProtKB-KW"/>
</dbReference>
<dbReference type="SMART" id="SM00863">
    <property type="entry name" value="tRNA_SAD"/>
    <property type="match status" value="1"/>
</dbReference>
<evidence type="ECO:0000256" key="4">
    <source>
        <dbReference type="ARBA" id="ARBA00022833"/>
    </source>
</evidence>
<feature type="domain" description="Alanyl-transfer RNA synthetases family profile" evidence="5">
    <location>
        <begin position="1"/>
        <end position="215"/>
    </location>
</feature>
<dbReference type="InterPro" id="IPR018163">
    <property type="entry name" value="Thr/Ala-tRNA-synth_IIc_edit"/>
</dbReference>
<dbReference type="OrthoDB" id="9812949at2"/>
<keyword evidence="4" id="KW-0862">Zinc</keyword>
<dbReference type="SUPFAM" id="SSF50447">
    <property type="entry name" value="Translation proteins"/>
    <property type="match status" value="1"/>
</dbReference>
<keyword evidence="6" id="KW-0378">Hydrolase</keyword>
<evidence type="ECO:0000256" key="1">
    <source>
        <dbReference type="ARBA" id="ARBA00001947"/>
    </source>
</evidence>
<dbReference type="GO" id="GO:0005524">
    <property type="term" value="F:ATP binding"/>
    <property type="evidence" value="ECO:0007669"/>
    <property type="project" value="InterPro"/>
</dbReference>
<evidence type="ECO:0000313" key="7">
    <source>
        <dbReference type="Proteomes" id="UP000316968"/>
    </source>
</evidence>
<dbReference type="Gene3D" id="2.40.30.130">
    <property type="match status" value="1"/>
</dbReference>
<dbReference type="Proteomes" id="UP000316968">
    <property type="component" value="Chromosome"/>
</dbReference>
<proteinExistence type="predicted"/>
<dbReference type="SUPFAM" id="SSF55186">
    <property type="entry name" value="ThrRS/AlaRS common domain"/>
    <property type="match status" value="1"/>
</dbReference>
<dbReference type="GO" id="GO:0003676">
    <property type="term" value="F:nucleic acid binding"/>
    <property type="evidence" value="ECO:0007669"/>
    <property type="project" value="InterPro"/>
</dbReference>
<comment type="subcellular location">
    <subcellularLocation>
        <location evidence="2">Cytoplasm</location>
    </subcellularLocation>
</comment>
<evidence type="ECO:0000256" key="2">
    <source>
        <dbReference type="ARBA" id="ARBA00004496"/>
    </source>
</evidence>
<evidence type="ECO:0000313" key="6">
    <source>
        <dbReference type="EMBL" id="QDH19699.1"/>
    </source>
</evidence>
<keyword evidence="7" id="KW-1185">Reference proteome</keyword>
<protein>
    <submittedName>
        <fullName evidence="6">Hydrolase</fullName>
    </submittedName>
</protein>
<dbReference type="EMBL" id="CP041217">
    <property type="protein sequence ID" value="QDH19699.1"/>
    <property type="molecule type" value="Genomic_DNA"/>
</dbReference>
<keyword evidence="3" id="KW-0479">Metal-binding</keyword>
<gene>
    <name evidence="6" type="ORF">FFV09_01760</name>
</gene>
<evidence type="ECO:0000256" key="3">
    <source>
        <dbReference type="ARBA" id="ARBA00022723"/>
    </source>
</evidence>
<dbReference type="PANTHER" id="PTHR43462:SF1">
    <property type="entry name" value="ALANYL-TRNA EDITING PROTEIN AARSD1"/>
    <property type="match status" value="1"/>
</dbReference>
<dbReference type="GO" id="GO:0004813">
    <property type="term" value="F:alanine-tRNA ligase activity"/>
    <property type="evidence" value="ECO:0007669"/>
    <property type="project" value="InterPro"/>
</dbReference>
<dbReference type="Gene3D" id="3.10.310.40">
    <property type="match status" value="1"/>
</dbReference>
<dbReference type="AlphaFoldDB" id="A0A4Y6UPX2"/>
<dbReference type="InterPro" id="IPR018165">
    <property type="entry name" value="Ala-tRNA-synth_IIc_core"/>
</dbReference>
<dbReference type="GO" id="GO:0006419">
    <property type="term" value="P:alanyl-tRNA aminoacylation"/>
    <property type="evidence" value="ECO:0007669"/>
    <property type="project" value="InterPro"/>
</dbReference>
<dbReference type="InterPro" id="IPR051335">
    <property type="entry name" value="Alanyl-tRNA_Editing_Enzymes"/>
</dbReference>
<dbReference type="GO" id="GO:0002161">
    <property type="term" value="F:aminoacyl-tRNA deacylase activity"/>
    <property type="evidence" value="ECO:0007669"/>
    <property type="project" value="UniProtKB-ARBA"/>
</dbReference>
<comment type="cofactor">
    <cofactor evidence="1">
        <name>Zn(2+)</name>
        <dbReference type="ChEBI" id="CHEBI:29105"/>
    </cofactor>
</comment>
<reference evidence="6 7" key="1">
    <citation type="submission" date="2019-06" db="EMBL/GenBank/DDBJ databases">
        <title>Saccharibacillus brassicae sp. nov., an endophytic bacterium isolated from Chinese cabbage seeds (Brassica pekinensis).</title>
        <authorList>
            <person name="Jiang L."/>
            <person name="Lee J."/>
            <person name="Kim S.W."/>
        </authorList>
    </citation>
    <scope>NUCLEOTIDE SEQUENCE [LARGE SCALE GENOMIC DNA]</scope>
    <source>
        <strain evidence="7">KCTC 43072 / ATSA2</strain>
    </source>
</reference>
<dbReference type="RefSeq" id="WP_141446088.1">
    <property type="nucleotide sequence ID" value="NZ_CP041217.1"/>
</dbReference>
<organism evidence="6 7">
    <name type="scientific">Saccharibacillus brassicae</name>
    <dbReference type="NCBI Taxonomy" id="2583377"/>
    <lineage>
        <taxon>Bacteria</taxon>
        <taxon>Bacillati</taxon>
        <taxon>Bacillota</taxon>
        <taxon>Bacilli</taxon>
        <taxon>Bacillales</taxon>
        <taxon>Paenibacillaceae</taxon>
        <taxon>Saccharibacillus</taxon>
    </lineage>
</organism>
<dbReference type="Pfam" id="PF07973">
    <property type="entry name" value="tRNA_SAD"/>
    <property type="match status" value="1"/>
</dbReference>
<dbReference type="PANTHER" id="PTHR43462">
    <property type="entry name" value="ALANYL-TRNA EDITING PROTEIN"/>
    <property type="match status" value="1"/>
</dbReference>
<accession>A0A4Y6UPX2</accession>
<dbReference type="Gene3D" id="3.30.980.10">
    <property type="entry name" value="Threonyl-trna Synthetase, Chain A, domain 2"/>
    <property type="match status" value="1"/>
</dbReference>
<dbReference type="KEGG" id="saca:FFV09_01760"/>